<protein>
    <submittedName>
        <fullName evidence="7">E3 ubiquitin-protein ligase ATL6</fullName>
    </submittedName>
</protein>
<feature type="compositionally biased region" description="Low complexity" evidence="5">
    <location>
        <begin position="181"/>
        <end position="202"/>
    </location>
</feature>
<evidence type="ECO:0000256" key="3">
    <source>
        <dbReference type="ARBA" id="ARBA00022833"/>
    </source>
</evidence>
<dbReference type="GO" id="GO:0008270">
    <property type="term" value="F:zinc ion binding"/>
    <property type="evidence" value="ECO:0007669"/>
    <property type="project" value="UniProtKB-KW"/>
</dbReference>
<evidence type="ECO:0000256" key="4">
    <source>
        <dbReference type="PROSITE-ProRule" id="PRU00175"/>
    </source>
</evidence>
<evidence type="ECO:0000256" key="2">
    <source>
        <dbReference type="ARBA" id="ARBA00022771"/>
    </source>
</evidence>
<name>A0A194VQ22_CYTMA</name>
<dbReference type="PANTHER" id="PTHR22763">
    <property type="entry name" value="RING ZINC FINGER PROTEIN"/>
    <property type="match status" value="1"/>
</dbReference>
<evidence type="ECO:0000256" key="1">
    <source>
        <dbReference type="ARBA" id="ARBA00022723"/>
    </source>
</evidence>
<dbReference type="GO" id="GO:0043161">
    <property type="term" value="P:proteasome-mediated ubiquitin-dependent protein catabolic process"/>
    <property type="evidence" value="ECO:0007669"/>
    <property type="project" value="TreeGrafter"/>
</dbReference>
<dbReference type="Proteomes" id="UP000078559">
    <property type="component" value="Chromosome 2"/>
</dbReference>
<feature type="compositionally biased region" description="Polar residues" evidence="5">
    <location>
        <begin position="489"/>
        <end position="503"/>
    </location>
</feature>
<keyword evidence="8" id="KW-1185">Reference proteome</keyword>
<feature type="region of interest" description="Disordered" evidence="5">
    <location>
        <begin position="73"/>
        <end position="99"/>
    </location>
</feature>
<dbReference type="InterPro" id="IPR001841">
    <property type="entry name" value="Znf_RING"/>
</dbReference>
<keyword evidence="2 4" id="KW-0863">Zinc-finger</keyword>
<dbReference type="CDD" id="cd16448">
    <property type="entry name" value="RING-H2"/>
    <property type="match status" value="1"/>
</dbReference>
<dbReference type="Pfam" id="PF13639">
    <property type="entry name" value="zf-RING_2"/>
    <property type="match status" value="1"/>
</dbReference>
<evidence type="ECO:0000313" key="7">
    <source>
        <dbReference type="EMBL" id="KUI65925.1"/>
    </source>
</evidence>
<gene>
    <name evidence="7" type="ORF">VM1G_01309</name>
</gene>
<evidence type="ECO:0000313" key="8">
    <source>
        <dbReference type="Proteomes" id="UP000078559"/>
    </source>
</evidence>
<feature type="compositionally biased region" description="Polar residues" evidence="5">
    <location>
        <begin position="164"/>
        <end position="180"/>
    </location>
</feature>
<dbReference type="EMBL" id="CM003099">
    <property type="protein sequence ID" value="KUI65925.1"/>
    <property type="molecule type" value="Genomic_DNA"/>
</dbReference>
<proteinExistence type="predicted"/>
<organism evidence="7 8">
    <name type="scientific">Cytospora mali</name>
    <name type="common">Apple Valsa canker fungus</name>
    <name type="synonym">Valsa mali</name>
    <dbReference type="NCBI Taxonomy" id="578113"/>
    <lineage>
        <taxon>Eukaryota</taxon>
        <taxon>Fungi</taxon>
        <taxon>Dikarya</taxon>
        <taxon>Ascomycota</taxon>
        <taxon>Pezizomycotina</taxon>
        <taxon>Sordariomycetes</taxon>
        <taxon>Sordariomycetidae</taxon>
        <taxon>Diaporthales</taxon>
        <taxon>Cytosporaceae</taxon>
        <taxon>Cytospora</taxon>
    </lineage>
</organism>
<keyword evidence="1" id="KW-0479">Metal-binding</keyword>
<feature type="region of interest" description="Disordered" evidence="5">
    <location>
        <begin position="307"/>
        <end position="343"/>
    </location>
</feature>
<accession>A0A194VQ22</accession>
<dbReference type="PANTHER" id="PTHR22763:SF162">
    <property type="entry name" value="TRANSMEMBRANE E3 UBIQUITIN-PROTEIN LIGASE 1"/>
    <property type="match status" value="1"/>
</dbReference>
<feature type="region of interest" description="Disordered" evidence="5">
    <location>
        <begin position="120"/>
        <end position="269"/>
    </location>
</feature>
<dbReference type="Gene3D" id="3.30.40.10">
    <property type="entry name" value="Zinc/RING finger domain, C3HC4 (zinc finger)"/>
    <property type="match status" value="1"/>
</dbReference>
<feature type="compositionally biased region" description="Polar residues" evidence="5">
    <location>
        <begin position="314"/>
        <end position="324"/>
    </location>
</feature>
<sequence>MDEDAMDYEMQYHGSHPHVGSLRTEGGCPALARWRRDQHFGNVWQDQRSWTQQSLFPPASSDAFLHPHPPPSFLHWPPSSTTSHGPMPISRPPDSNLEASFDHQIPEFALPPITHPPYSPLTFIPPAFRPQRNTQNPQGPGDFQHILHSQPSQSPTRGDMEGHGQSSPDRQSDTNSQSTFGVSPTTASVSPSESSRSGSSSSHVNEQHSPNLTSNHNPSHGLTGRPGGGGDGQSPPGRQSVPNLQSYARLPPPAASGSRGHSSDTAPERAARALQDHYGSLGVSLGTPSRGHFTSSTPAFGALRSRVRAGSNGGNSETAGSPYSSLDDDSDIEEGSSRWQQPGLRSVRQAQILRGQMSNKRVASQRAILTLQPVEVSSLPDSERTCVICYNEFGVASPEGVSETPLRLPKCKHVFGNHCILKWFEESDSCPYCRDKLPSENAALSREAIRRMLQIARDSGLPLPRGIQSFRRPMQSLRREPSDMVDQNGVRQRGSQAQNNTPQPRDGTATGERRSPPEDLSDNQPRQRPRHEPSYSTQLCDYHVATTQSGPATLFTV</sequence>
<dbReference type="InterPro" id="IPR050731">
    <property type="entry name" value="HRD1_E3_ubiq-ligases"/>
</dbReference>
<feature type="compositionally biased region" description="Polar residues" evidence="5">
    <location>
        <begin position="203"/>
        <end position="220"/>
    </location>
</feature>
<dbReference type="GO" id="GO:0044695">
    <property type="term" value="C:Dsc E3 ubiquitin ligase complex"/>
    <property type="evidence" value="ECO:0007669"/>
    <property type="project" value="TreeGrafter"/>
</dbReference>
<dbReference type="PROSITE" id="PS50089">
    <property type="entry name" value="ZF_RING_2"/>
    <property type="match status" value="1"/>
</dbReference>
<reference evidence="7" key="1">
    <citation type="submission" date="2014-12" db="EMBL/GenBank/DDBJ databases">
        <title>Genome Sequence of Valsa Canker Pathogens Uncovers a Specific Adaption of Colonization on Woody Bark.</title>
        <authorList>
            <person name="Yin Z."/>
            <person name="Liu H."/>
            <person name="Gao X."/>
            <person name="Li Z."/>
            <person name="Song N."/>
            <person name="Ke X."/>
            <person name="Dai Q."/>
            <person name="Wu Y."/>
            <person name="Sun Y."/>
            <person name="Xu J.-R."/>
            <person name="Kang Z.K."/>
            <person name="Wang L."/>
            <person name="Huang L."/>
        </authorList>
    </citation>
    <scope>NUCLEOTIDE SEQUENCE [LARGE SCALE GENOMIC DNA]</scope>
    <source>
        <strain evidence="7">03-8</strain>
    </source>
</reference>
<dbReference type="AlphaFoldDB" id="A0A194VQ22"/>
<evidence type="ECO:0000256" key="5">
    <source>
        <dbReference type="SAM" id="MobiDB-lite"/>
    </source>
</evidence>
<feature type="compositionally biased region" description="Polar residues" evidence="5">
    <location>
        <begin position="147"/>
        <end position="156"/>
    </location>
</feature>
<dbReference type="GO" id="GO:0012505">
    <property type="term" value="C:endomembrane system"/>
    <property type="evidence" value="ECO:0007669"/>
    <property type="project" value="TreeGrafter"/>
</dbReference>
<dbReference type="SMART" id="SM00184">
    <property type="entry name" value="RING"/>
    <property type="match status" value="1"/>
</dbReference>
<evidence type="ECO:0000259" key="6">
    <source>
        <dbReference type="PROSITE" id="PS50089"/>
    </source>
</evidence>
<keyword evidence="3" id="KW-0862">Zinc</keyword>
<dbReference type="SUPFAM" id="SSF57850">
    <property type="entry name" value="RING/U-box"/>
    <property type="match status" value="1"/>
</dbReference>
<dbReference type="OrthoDB" id="8062037at2759"/>
<dbReference type="GO" id="GO:0061630">
    <property type="term" value="F:ubiquitin protein ligase activity"/>
    <property type="evidence" value="ECO:0007669"/>
    <property type="project" value="TreeGrafter"/>
</dbReference>
<dbReference type="InterPro" id="IPR013083">
    <property type="entry name" value="Znf_RING/FYVE/PHD"/>
</dbReference>
<feature type="region of interest" description="Disordered" evidence="5">
    <location>
        <begin position="461"/>
        <end position="538"/>
    </location>
</feature>
<feature type="domain" description="RING-type" evidence="6">
    <location>
        <begin position="386"/>
        <end position="434"/>
    </location>
</feature>